<dbReference type="AlphaFoldDB" id="A0A0E9UPT2"/>
<proteinExistence type="predicted"/>
<protein>
    <submittedName>
        <fullName evidence="1">Uncharacterized protein</fullName>
    </submittedName>
</protein>
<reference evidence="1" key="1">
    <citation type="submission" date="2014-11" db="EMBL/GenBank/DDBJ databases">
        <authorList>
            <person name="Amaro Gonzalez C."/>
        </authorList>
    </citation>
    <scope>NUCLEOTIDE SEQUENCE</scope>
</reference>
<reference evidence="1" key="2">
    <citation type="journal article" date="2015" name="Fish Shellfish Immunol.">
        <title>Early steps in the European eel (Anguilla anguilla)-Vibrio vulnificus interaction in the gills: Role of the RtxA13 toxin.</title>
        <authorList>
            <person name="Callol A."/>
            <person name="Pajuelo D."/>
            <person name="Ebbesson L."/>
            <person name="Teles M."/>
            <person name="MacKenzie S."/>
            <person name="Amaro C."/>
        </authorList>
    </citation>
    <scope>NUCLEOTIDE SEQUENCE</scope>
</reference>
<evidence type="ECO:0000313" key="1">
    <source>
        <dbReference type="EMBL" id="JAH67756.1"/>
    </source>
</evidence>
<name>A0A0E9UPT2_ANGAN</name>
<accession>A0A0E9UPT2</accession>
<dbReference type="EMBL" id="GBXM01040821">
    <property type="protein sequence ID" value="JAH67756.1"/>
    <property type="molecule type" value="Transcribed_RNA"/>
</dbReference>
<sequence length="53" mass="6261">MKTPGIRLRGPPVQRMNFIQKKLSTKTFIKNLKSNLFKLLYWGERRRPQTSGV</sequence>
<organism evidence="1">
    <name type="scientific">Anguilla anguilla</name>
    <name type="common">European freshwater eel</name>
    <name type="synonym">Muraena anguilla</name>
    <dbReference type="NCBI Taxonomy" id="7936"/>
    <lineage>
        <taxon>Eukaryota</taxon>
        <taxon>Metazoa</taxon>
        <taxon>Chordata</taxon>
        <taxon>Craniata</taxon>
        <taxon>Vertebrata</taxon>
        <taxon>Euteleostomi</taxon>
        <taxon>Actinopterygii</taxon>
        <taxon>Neopterygii</taxon>
        <taxon>Teleostei</taxon>
        <taxon>Anguilliformes</taxon>
        <taxon>Anguillidae</taxon>
        <taxon>Anguilla</taxon>
    </lineage>
</organism>